<dbReference type="InterPro" id="IPR026634">
    <property type="entry name" value="TPST-like"/>
</dbReference>
<comment type="caution">
    <text evidence="2">The sequence shown here is derived from an EMBL/GenBank/DDBJ whole genome shotgun (WGS) entry which is preliminary data.</text>
</comment>
<dbReference type="SUPFAM" id="SSF52540">
    <property type="entry name" value="P-loop containing nucleoside triphosphate hydrolases"/>
    <property type="match status" value="1"/>
</dbReference>
<dbReference type="GO" id="GO:0008476">
    <property type="term" value="F:protein-tyrosine sulfotransferase activity"/>
    <property type="evidence" value="ECO:0007669"/>
    <property type="project" value="InterPro"/>
</dbReference>
<dbReference type="InterPro" id="IPR027417">
    <property type="entry name" value="P-loop_NTPase"/>
</dbReference>
<reference evidence="2 3" key="1">
    <citation type="submission" date="2018-07" db="EMBL/GenBank/DDBJ databases">
        <title>Dyella solisilvae sp. nov., isolated from the pine and broad-leaved mixed forest soil.</title>
        <authorList>
            <person name="Gao Z."/>
            <person name="Qiu L."/>
        </authorList>
    </citation>
    <scope>NUCLEOTIDE SEQUENCE [LARGE SCALE GENOMIC DNA]</scope>
    <source>
        <strain evidence="2 3">DHG54</strain>
    </source>
</reference>
<evidence type="ECO:0000256" key="1">
    <source>
        <dbReference type="ARBA" id="ARBA00022679"/>
    </source>
</evidence>
<evidence type="ECO:0000313" key="2">
    <source>
        <dbReference type="EMBL" id="RDJ00547.1"/>
    </source>
</evidence>
<dbReference type="Pfam" id="PF13469">
    <property type="entry name" value="Sulfotransfer_3"/>
    <property type="match status" value="1"/>
</dbReference>
<proteinExistence type="predicted"/>
<protein>
    <submittedName>
        <fullName evidence="2">Sulfotransferase</fullName>
    </submittedName>
</protein>
<dbReference type="OrthoDB" id="9766687at2"/>
<dbReference type="AlphaFoldDB" id="A0A370KD11"/>
<sequence length="525" mass="58037">MTPTGSDSARWQGELDALAEAPEADWLERGRALTLQGAAESALAVYSQAALRFPDSLDVRLGLAGLLWQRAAHAEAEAVLRDWLTMRPGDAAAAFLLTRFLRERGRLQAAAEVMRQLFAHGPHDTDTVIDAVELLDDYGRPQDAAAICEEAIAAGAEDARLYAYAGMLAIQLGQFARVRERYGYALAHHPDAVNWNIPLGLAGLQRYADEAHPDLALFREVLQRPGLPERTRFSTLFALGKAYDDLGDYARAVDVLRQANASVHAHSQWSRKLWKRSVEARLAAPTNAVTLEAPTDWTPIFVVGAPRSGTTLLARLLARHSEVCNRGELGWLDVVAQRLGSTPSGQRQALQDAAARYAMHLRQDDAQARWLIDKQPLNLLHVDLIMAMWPNARVLWCTRGARDTALSLWSQSFHDAAHDYAYDFDDIAAVIHGCARLGAHWLARYPEAVRSVSYEALVEAPEQTLGDLLPWLGLPASAMANAQPHEGSISTASAWQARQPVYTRSAGRWRHYAPYLPELLKLPEH</sequence>
<evidence type="ECO:0000313" key="3">
    <source>
        <dbReference type="Proteomes" id="UP000254711"/>
    </source>
</evidence>
<dbReference type="PANTHER" id="PTHR12788:SF10">
    <property type="entry name" value="PROTEIN-TYROSINE SULFOTRANSFERASE"/>
    <property type="match status" value="1"/>
</dbReference>
<dbReference type="Gene3D" id="3.40.50.300">
    <property type="entry name" value="P-loop containing nucleotide triphosphate hydrolases"/>
    <property type="match status" value="1"/>
</dbReference>
<keyword evidence="1 2" id="KW-0808">Transferase</keyword>
<dbReference type="PANTHER" id="PTHR12788">
    <property type="entry name" value="PROTEIN-TYROSINE SULFOTRANSFERASE 2"/>
    <property type="match status" value="1"/>
</dbReference>
<dbReference type="Pfam" id="PF14559">
    <property type="entry name" value="TPR_19"/>
    <property type="match status" value="2"/>
</dbReference>
<dbReference type="InterPro" id="IPR011990">
    <property type="entry name" value="TPR-like_helical_dom_sf"/>
</dbReference>
<organism evidence="2 3">
    <name type="scientific">Dyella solisilvae</name>
    <dbReference type="NCBI Taxonomy" id="1920168"/>
    <lineage>
        <taxon>Bacteria</taxon>
        <taxon>Pseudomonadati</taxon>
        <taxon>Pseudomonadota</taxon>
        <taxon>Gammaproteobacteria</taxon>
        <taxon>Lysobacterales</taxon>
        <taxon>Rhodanobacteraceae</taxon>
        <taxon>Dyella</taxon>
    </lineage>
</organism>
<dbReference type="Proteomes" id="UP000254711">
    <property type="component" value="Unassembled WGS sequence"/>
</dbReference>
<name>A0A370KD11_9GAMM</name>
<accession>A0A370KD11</accession>
<gene>
    <name evidence="2" type="ORF">DVT68_07090</name>
</gene>
<keyword evidence="3" id="KW-1185">Reference proteome</keyword>
<dbReference type="EMBL" id="QQSY01000001">
    <property type="protein sequence ID" value="RDJ00547.1"/>
    <property type="molecule type" value="Genomic_DNA"/>
</dbReference>
<dbReference type="SUPFAM" id="SSF48452">
    <property type="entry name" value="TPR-like"/>
    <property type="match status" value="1"/>
</dbReference>
<dbReference type="Gene3D" id="1.25.40.10">
    <property type="entry name" value="Tetratricopeptide repeat domain"/>
    <property type="match status" value="2"/>
</dbReference>
<dbReference type="RefSeq" id="WP_114824271.1">
    <property type="nucleotide sequence ID" value="NZ_QQSY01000001.1"/>
</dbReference>